<dbReference type="AlphaFoldDB" id="A0A1F6CLB6"/>
<accession>A0A1F6CLB6</accession>
<sequence>MDNVLALHHDLAAGTYRHGGYKAFRISDPKPRDIHKATVRDRLLHHALYRQLYPFFDRTFIADSYSCRKGKGTHRAMNRFRSFAAKVSRNHIRTCWVLKCDIKKFFASIDHQTLFDSLATYISDKRIAALVVEVVRSFQTHEATPRGLPLGNLTSQLLVNVYMNEFDQYMEHELKARLYIRYADDFVILSAARPCLAALLPRIADFLRLRLKLNLHPDKVRIATFASGVDFLGWVHFPDHRVLRTSTKRRMFKRMCGPSEATKQSYLGLLKHGNARKLAAHIGVSTRNT</sequence>
<evidence type="ECO:0000313" key="2">
    <source>
        <dbReference type="EMBL" id="OGG50029.1"/>
    </source>
</evidence>
<dbReference type="STRING" id="1798482.A2763_03740"/>
<dbReference type="Proteomes" id="UP000178370">
    <property type="component" value="Unassembled WGS sequence"/>
</dbReference>
<name>A0A1F6CLB6_9BACT</name>
<comment type="caution">
    <text evidence="2">The sequence shown here is derived from an EMBL/GenBank/DDBJ whole genome shotgun (WGS) entry which is preliminary data.</text>
</comment>
<dbReference type="PANTHER" id="PTHR34047:SF8">
    <property type="entry name" value="PROTEIN YKFC"/>
    <property type="match status" value="1"/>
</dbReference>
<dbReference type="InterPro" id="IPR000477">
    <property type="entry name" value="RT_dom"/>
</dbReference>
<organism evidence="2 3">
    <name type="scientific">Candidatus Kaiserbacteria bacterium RIFCSPHIGHO2_01_FULL_54_36</name>
    <dbReference type="NCBI Taxonomy" id="1798482"/>
    <lineage>
        <taxon>Bacteria</taxon>
        <taxon>Candidatus Kaiseribacteriota</taxon>
    </lineage>
</organism>
<dbReference type="PROSITE" id="PS50878">
    <property type="entry name" value="RT_POL"/>
    <property type="match status" value="1"/>
</dbReference>
<evidence type="ECO:0000313" key="3">
    <source>
        <dbReference type="Proteomes" id="UP000178370"/>
    </source>
</evidence>
<gene>
    <name evidence="2" type="ORF">A2763_03740</name>
</gene>
<dbReference type="PANTHER" id="PTHR34047">
    <property type="entry name" value="NUCLEAR INTRON MATURASE 1, MITOCHONDRIAL-RELATED"/>
    <property type="match status" value="1"/>
</dbReference>
<dbReference type="InterPro" id="IPR043502">
    <property type="entry name" value="DNA/RNA_pol_sf"/>
</dbReference>
<proteinExistence type="predicted"/>
<feature type="domain" description="Reverse transcriptase" evidence="1">
    <location>
        <begin position="1"/>
        <end position="236"/>
    </location>
</feature>
<protein>
    <recommendedName>
        <fullName evidence="1">Reverse transcriptase domain-containing protein</fullName>
    </recommendedName>
</protein>
<dbReference type="EMBL" id="MFKV01000021">
    <property type="protein sequence ID" value="OGG50029.1"/>
    <property type="molecule type" value="Genomic_DNA"/>
</dbReference>
<dbReference type="SUPFAM" id="SSF56672">
    <property type="entry name" value="DNA/RNA polymerases"/>
    <property type="match status" value="1"/>
</dbReference>
<evidence type="ECO:0000259" key="1">
    <source>
        <dbReference type="PROSITE" id="PS50878"/>
    </source>
</evidence>
<reference evidence="2 3" key="1">
    <citation type="journal article" date="2016" name="Nat. Commun.">
        <title>Thousands of microbial genomes shed light on interconnected biogeochemical processes in an aquifer system.</title>
        <authorList>
            <person name="Anantharaman K."/>
            <person name="Brown C.T."/>
            <person name="Hug L.A."/>
            <person name="Sharon I."/>
            <person name="Castelle C.J."/>
            <person name="Probst A.J."/>
            <person name="Thomas B.C."/>
            <person name="Singh A."/>
            <person name="Wilkins M.J."/>
            <person name="Karaoz U."/>
            <person name="Brodie E.L."/>
            <person name="Williams K.H."/>
            <person name="Hubbard S.S."/>
            <person name="Banfield J.F."/>
        </authorList>
    </citation>
    <scope>NUCLEOTIDE SEQUENCE [LARGE SCALE GENOMIC DNA]</scope>
</reference>
<dbReference type="CDD" id="cd01651">
    <property type="entry name" value="RT_G2_intron"/>
    <property type="match status" value="1"/>
</dbReference>
<dbReference type="InterPro" id="IPR051083">
    <property type="entry name" value="GrpII_Intron_Splice-Mob/Def"/>
</dbReference>
<dbReference type="Pfam" id="PF00078">
    <property type="entry name" value="RVT_1"/>
    <property type="match status" value="1"/>
</dbReference>